<evidence type="ECO:0000313" key="1">
    <source>
        <dbReference type="EMBL" id="AAA27372.1"/>
    </source>
</evidence>
<proteinExistence type="predicted"/>
<accession>Q56278</accession>
<organism evidence="1">
    <name type="scientific">Acidithiobacillus ferrooxidans</name>
    <name type="common">Thiobacillus ferrooxidans</name>
    <dbReference type="NCBI Taxonomy" id="920"/>
    <lineage>
        <taxon>Bacteria</taxon>
        <taxon>Pseudomonadati</taxon>
        <taxon>Pseudomonadota</taxon>
        <taxon>Acidithiobacillia</taxon>
        <taxon>Acidithiobacillales</taxon>
        <taxon>Acidithiobacillaceae</taxon>
        <taxon>Acidithiobacillus</taxon>
    </lineage>
</organism>
<name>Q56278_ACIFR</name>
<dbReference type="AlphaFoldDB" id="Q56278"/>
<protein>
    <submittedName>
        <fullName evidence="1">Uncharacterized protein</fullName>
    </submittedName>
</protein>
<sequence length="160" mass="18116">MVPWGFGPHWMKPIPKLVSNAAGCIRPPTFSTNFPKPNRAKPRQRCRKSGWPPIARLRKKHWTCLCAITRQSIPRLWLNWKKIGLNCSLSMIFRPNTGGISGPPMPLSPPSLRYATGLPGRRTVYHAAAFWDWVSRCCSRLKNAGLGFMLQRKSCSFLQG</sequence>
<reference evidence="1" key="1">
    <citation type="journal article" date="1988" name="Proc. Natl. Acad. Sci. U.S.A.">
        <title>IST2: an insertion sequence from Thiobacillus ferrooxidans.</title>
        <authorList>
            <person name="Yates J.R."/>
            <person name="Cunningham R.P."/>
            <person name="Holmes D.S."/>
        </authorList>
    </citation>
    <scope>NUCLEOTIDE SEQUENCE</scope>
    <source>
        <strain evidence="1">ATCC 19859</strain>
    </source>
</reference>
<dbReference type="EMBL" id="J03859">
    <property type="protein sequence ID" value="AAA27372.1"/>
    <property type="molecule type" value="Genomic_DNA"/>
</dbReference>